<name>A0A806KH17_9BACT</name>
<evidence type="ECO:0000313" key="1">
    <source>
        <dbReference type="EMBL" id="AGS52079.1"/>
    </source>
</evidence>
<proteinExistence type="predicted"/>
<organism evidence="1">
    <name type="scientific">uncultured bacterium contig00024</name>
    <dbReference type="NCBI Taxonomy" id="1181513"/>
    <lineage>
        <taxon>Bacteria</taxon>
        <taxon>environmental samples</taxon>
    </lineage>
</organism>
<protein>
    <submittedName>
        <fullName evidence="1">Uncharacterized protein</fullName>
    </submittedName>
</protein>
<reference evidence="1" key="1">
    <citation type="submission" date="2012-03" db="EMBL/GenBank/DDBJ databases">
        <title>Functional metagenomics reveals considerable lignocellulase gene clusters in the gut microbiome of a wood-feeding higher termite.</title>
        <authorList>
            <person name="Liu N."/>
        </authorList>
    </citation>
    <scope>NUCLEOTIDE SEQUENCE</scope>
</reference>
<dbReference type="AlphaFoldDB" id="A0A806KH17"/>
<accession>A0A806KH17</accession>
<dbReference type="EMBL" id="JQ844181">
    <property type="protein sequence ID" value="AGS52079.1"/>
    <property type="molecule type" value="Genomic_DNA"/>
</dbReference>
<sequence length="119" mass="13705">MKKTKGADLINSLIEKSLEARKSYLRIDVYVRAKKLLTEDYYNASAESKSTEFMHLGKRIGIIKSEWGEEEGNKLIQEALDYLIKDLGDEKQWTGKAKQNIECLETLLNMDDVKILEGY</sequence>